<evidence type="ECO:0000313" key="2">
    <source>
        <dbReference type="Proteomes" id="UP000708208"/>
    </source>
</evidence>
<evidence type="ECO:0000313" key="1">
    <source>
        <dbReference type="EMBL" id="CAG7714179.1"/>
    </source>
</evidence>
<comment type="caution">
    <text evidence="1">The sequence shown here is derived from an EMBL/GenBank/DDBJ whole genome shotgun (WGS) entry which is preliminary data.</text>
</comment>
<feature type="non-terminal residue" evidence="1">
    <location>
        <position position="1"/>
    </location>
</feature>
<accession>A0A8J2NK42</accession>
<gene>
    <name evidence="1" type="ORF">AFUS01_LOCUS5328</name>
</gene>
<dbReference type="AlphaFoldDB" id="A0A8J2NK42"/>
<sequence length="45" mass="5076">EDFTDNKLESGVMEEDYVRPGLRPTLYSIRGGTKPFKGKEVNGDE</sequence>
<proteinExistence type="predicted"/>
<name>A0A8J2NK42_9HEXA</name>
<dbReference type="EMBL" id="CAJVCH010033894">
    <property type="protein sequence ID" value="CAG7714179.1"/>
    <property type="molecule type" value="Genomic_DNA"/>
</dbReference>
<organism evidence="1 2">
    <name type="scientific">Allacma fusca</name>
    <dbReference type="NCBI Taxonomy" id="39272"/>
    <lineage>
        <taxon>Eukaryota</taxon>
        <taxon>Metazoa</taxon>
        <taxon>Ecdysozoa</taxon>
        <taxon>Arthropoda</taxon>
        <taxon>Hexapoda</taxon>
        <taxon>Collembola</taxon>
        <taxon>Symphypleona</taxon>
        <taxon>Sminthuridae</taxon>
        <taxon>Allacma</taxon>
    </lineage>
</organism>
<keyword evidence="2" id="KW-1185">Reference proteome</keyword>
<protein>
    <submittedName>
        <fullName evidence="1">Uncharacterized protein</fullName>
    </submittedName>
</protein>
<reference evidence="1" key="1">
    <citation type="submission" date="2021-06" db="EMBL/GenBank/DDBJ databases">
        <authorList>
            <person name="Hodson N. C."/>
            <person name="Mongue J. A."/>
            <person name="Jaron S. K."/>
        </authorList>
    </citation>
    <scope>NUCLEOTIDE SEQUENCE</scope>
</reference>
<dbReference type="Proteomes" id="UP000708208">
    <property type="component" value="Unassembled WGS sequence"/>
</dbReference>